<comment type="caution">
    <text evidence="2">The sequence shown here is derived from an EMBL/GenBank/DDBJ whole genome shotgun (WGS) entry which is preliminary data.</text>
</comment>
<keyword evidence="1" id="KW-0732">Signal</keyword>
<evidence type="ECO:0008006" key="4">
    <source>
        <dbReference type="Google" id="ProtNLM"/>
    </source>
</evidence>
<dbReference type="AlphaFoldDB" id="A0A0R3MYS2"/>
<reference evidence="2 3" key="1">
    <citation type="submission" date="2014-03" db="EMBL/GenBank/DDBJ databases">
        <title>Bradyrhizobium valentinum sp. nov., isolated from effective nodules of Lupinus mariae-josephae, a lupine endemic of basic-lime soils in Eastern Spain.</title>
        <authorList>
            <person name="Duran D."/>
            <person name="Rey L."/>
            <person name="Navarro A."/>
            <person name="Busquets A."/>
            <person name="Imperial J."/>
            <person name="Ruiz-Argueso T."/>
        </authorList>
    </citation>
    <scope>NUCLEOTIDE SEQUENCE [LARGE SCALE GENOMIC DNA]</scope>
    <source>
        <strain evidence="2 3">CCBAU 23086</strain>
    </source>
</reference>
<sequence>MRILALTILAIGTVAIRPAAAQMYDPAYPVCLRVYGPATYYECSYTSLPQCNASASGRSAQCVINPYFGRAQEPAGYRRHRRVY</sequence>
<gene>
    <name evidence="2" type="ORF">CQ14_33600</name>
</gene>
<evidence type="ECO:0000313" key="2">
    <source>
        <dbReference type="EMBL" id="KRR23189.1"/>
    </source>
</evidence>
<dbReference type="Pfam" id="PF12071">
    <property type="entry name" value="DUF3551"/>
    <property type="match status" value="1"/>
</dbReference>
<feature type="signal peptide" evidence="1">
    <location>
        <begin position="1"/>
        <end position="21"/>
    </location>
</feature>
<dbReference type="EMBL" id="LLYB01000070">
    <property type="protein sequence ID" value="KRR23189.1"/>
    <property type="molecule type" value="Genomic_DNA"/>
</dbReference>
<dbReference type="Proteomes" id="UP000051660">
    <property type="component" value="Unassembled WGS sequence"/>
</dbReference>
<evidence type="ECO:0000313" key="3">
    <source>
        <dbReference type="Proteomes" id="UP000051660"/>
    </source>
</evidence>
<evidence type="ECO:0000256" key="1">
    <source>
        <dbReference type="SAM" id="SignalP"/>
    </source>
</evidence>
<dbReference type="InterPro" id="IPR021937">
    <property type="entry name" value="DUF3551"/>
</dbReference>
<accession>A0A0R3MYS2</accession>
<feature type="chain" id="PRO_5006444680" description="DUF3551 domain-containing protein" evidence="1">
    <location>
        <begin position="22"/>
        <end position="84"/>
    </location>
</feature>
<dbReference type="RefSeq" id="WP_057859085.1">
    <property type="nucleotide sequence ID" value="NZ_LLYB01000070.1"/>
</dbReference>
<name>A0A0R3MYS2_9BRAD</name>
<dbReference type="OrthoDB" id="8229016at2"/>
<proteinExistence type="predicted"/>
<organism evidence="2 3">
    <name type="scientific">Bradyrhizobium lablabi</name>
    <dbReference type="NCBI Taxonomy" id="722472"/>
    <lineage>
        <taxon>Bacteria</taxon>
        <taxon>Pseudomonadati</taxon>
        <taxon>Pseudomonadota</taxon>
        <taxon>Alphaproteobacteria</taxon>
        <taxon>Hyphomicrobiales</taxon>
        <taxon>Nitrobacteraceae</taxon>
        <taxon>Bradyrhizobium</taxon>
    </lineage>
</organism>
<protein>
    <recommendedName>
        <fullName evidence="4">DUF3551 domain-containing protein</fullName>
    </recommendedName>
</protein>